<dbReference type="Pfam" id="PF01569">
    <property type="entry name" value="PAP2"/>
    <property type="match status" value="1"/>
</dbReference>
<dbReference type="InterPro" id="IPR000326">
    <property type="entry name" value="PAP2/HPO"/>
</dbReference>
<accession>A0ABT1MM45</accession>
<keyword evidence="4" id="KW-1185">Reference proteome</keyword>
<dbReference type="RefSeq" id="WP_255328292.1">
    <property type="nucleotide sequence ID" value="NZ_JAKZEU010000001.1"/>
</dbReference>
<name>A0ABT1MM45_9RHOB</name>
<evidence type="ECO:0000313" key="3">
    <source>
        <dbReference type="EMBL" id="MCQ0969347.1"/>
    </source>
</evidence>
<feature type="region of interest" description="Disordered" evidence="1">
    <location>
        <begin position="1"/>
        <end position="21"/>
    </location>
</feature>
<dbReference type="InterPro" id="IPR036938">
    <property type="entry name" value="PAP2/HPO_sf"/>
</dbReference>
<dbReference type="Proteomes" id="UP001203945">
    <property type="component" value="Unassembled WGS sequence"/>
</dbReference>
<dbReference type="SUPFAM" id="SSF48317">
    <property type="entry name" value="Acid phosphatase/Vanadium-dependent haloperoxidase"/>
    <property type="match status" value="1"/>
</dbReference>
<dbReference type="EMBL" id="JAKZEU010000001">
    <property type="protein sequence ID" value="MCQ0969347.1"/>
    <property type="molecule type" value="Genomic_DNA"/>
</dbReference>
<gene>
    <name evidence="3" type="ORF">MLD63_02700</name>
</gene>
<geneLocation type="plasmid" evidence="3">
    <name>unnamed1</name>
</geneLocation>
<comment type="caution">
    <text evidence="3">The sequence shown here is derived from an EMBL/GenBank/DDBJ whole genome shotgun (WGS) entry which is preliminary data.</text>
</comment>
<dbReference type="Gene3D" id="1.20.144.10">
    <property type="entry name" value="Phosphatidic acid phosphatase type 2/haloperoxidase"/>
    <property type="match status" value="1"/>
</dbReference>
<evidence type="ECO:0000259" key="2">
    <source>
        <dbReference type="SMART" id="SM00014"/>
    </source>
</evidence>
<organism evidence="3 4">
    <name type="scientific">Paracoccus albicereus</name>
    <dbReference type="NCBI Taxonomy" id="2922394"/>
    <lineage>
        <taxon>Bacteria</taxon>
        <taxon>Pseudomonadati</taxon>
        <taxon>Pseudomonadota</taxon>
        <taxon>Alphaproteobacteria</taxon>
        <taxon>Rhodobacterales</taxon>
        <taxon>Paracoccaceae</taxon>
        <taxon>Paracoccus</taxon>
    </lineage>
</organism>
<dbReference type="SMART" id="SM00014">
    <property type="entry name" value="acidPPc"/>
    <property type="match status" value="1"/>
</dbReference>
<keyword evidence="3" id="KW-0614">Plasmid</keyword>
<protein>
    <submittedName>
        <fullName evidence="3">Phosphatase PAP2 family protein</fullName>
    </submittedName>
</protein>
<evidence type="ECO:0000313" key="4">
    <source>
        <dbReference type="Proteomes" id="UP001203945"/>
    </source>
</evidence>
<proteinExistence type="predicted"/>
<feature type="domain" description="Phosphatidic acid phosphatase type 2/haloperoxidase" evidence="2">
    <location>
        <begin position="145"/>
        <end position="256"/>
    </location>
</feature>
<reference evidence="3 4" key="1">
    <citation type="submission" date="2022-03" db="EMBL/GenBank/DDBJ databases">
        <authorList>
            <person name="He Y."/>
        </authorList>
    </citation>
    <scope>NUCLEOTIDE SEQUENCE [LARGE SCALE GENOMIC DNA]</scope>
    <source>
        <strain evidence="3 4">TK19116</strain>
        <plasmid evidence="3">unnamed1</plasmid>
    </source>
</reference>
<sequence length="328" mass="35220">MRARDAIIGSAQVQGGPGSPPTLDMAARFRRLDGDHQGAVIAGELFEDLSFEATQGNPADLTATSATILHRLPNADPRKADYAPLATITRPTVDQFRAAVTLVGGYADLREDRLSEILSQTTEIIAFFAAISPVEPSRSKNIREILSVGLDIATMCVMRVKLALGCPRPTQFSDRVQPMISCPSHAAYPSGHSTQAFTLATLLTLLDDPAAGVDPESQLYRMACRIAINRTVAGVHYPADSASGAILGIQIGRYLMARALNKEVTSATFDGSAFEVPHGPRDFHFAELQAMLAGDATTSFGAAQPVRVAPLWSSIWARASEEWGNRWS</sequence>
<evidence type="ECO:0000256" key="1">
    <source>
        <dbReference type="SAM" id="MobiDB-lite"/>
    </source>
</evidence>